<dbReference type="AlphaFoldDB" id="A0A918CKA9"/>
<feature type="domain" description="DUF6596" evidence="6">
    <location>
        <begin position="186"/>
        <end position="286"/>
    </location>
</feature>
<protein>
    <submittedName>
        <fullName evidence="7">RNA polymerase subunit sigma-24</fullName>
    </submittedName>
</protein>
<reference evidence="7" key="2">
    <citation type="submission" date="2020-09" db="EMBL/GenBank/DDBJ databases">
        <authorList>
            <person name="Sun Q."/>
            <person name="Ohkuma M."/>
        </authorList>
    </citation>
    <scope>NUCLEOTIDE SEQUENCE</scope>
    <source>
        <strain evidence="7">JCM 3346</strain>
    </source>
</reference>
<accession>A0A918CKA9</accession>
<comment type="caution">
    <text evidence="7">The sequence shown here is derived from an EMBL/GenBank/DDBJ whole genome shotgun (WGS) entry which is preliminary data.</text>
</comment>
<dbReference type="Proteomes" id="UP000610303">
    <property type="component" value="Unassembled WGS sequence"/>
</dbReference>
<dbReference type="InterPro" id="IPR013249">
    <property type="entry name" value="RNA_pol_sigma70_r4_t2"/>
</dbReference>
<dbReference type="RefSeq" id="WP_189085353.1">
    <property type="nucleotide sequence ID" value="NZ_BMRJ01000002.1"/>
</dbReference>
<keyword evidence="3" id="KW-0731">Sigma factor</keyword>
<dbReference type="InterPro" id="IPR036388">
    <property type="entry name" value="WH-like_DNA-bd_sf"/>
</dbReference>
<evidence type="ECO:0000259" key="5">
    <source>
        <dbReference type="Pfam" id="PF08281"/>
    </source>
</evidence>
<dbReference type="GO" id="GO:0016987">
    <property type="term" value="F:sigma factor activity"/>
    <property type="evidence" value="ECO:0007669"/>
    <property type="project" value="UniProtKB-KW"/>
</dbReference>
<dbReference type="Pfam" id="PF08281">
    <property type="entry name" value="Sigma70_r4_2"/>
    <property type="match status" value="1"/>
</dbReference>
<keyword evidence="4" id="KW-0804">Transcription</keyword>
<proteinExistence type="inferred from homology"/>
<evidence type="ECO:0000256" key="3">
    <source>
        <dbReference type="ARBA" id="ARBA00023082"/>
    </source>
</evidence>
<dbReference type="EMBL" id="BMRJ01000002">
    <property type="protein sequence ID" value="GGR27545.1"/>
    <property type="molecule type" value="Genomic_DNA"/>
</dbReference>
<dbReference type="PANTHER" id="PTHR47756:SF2">
    <property type="entry name" value="BLL6612 PROTEIN"/>
    <property type="match status" value="1"/>
</dbReference>
<evidence type="ECO:0000313" key="8">
    <source>
        <dbReference type="Proteomes" id="UP000610303"/>
    </source>
</evidence>
<feature type="domain" description="RNA polymerase sigma factor 70 region 4 type 2" evidence="5">
    <location>
        <begin position="119"/>
        <end position="168"/>
    </location>
</feature>
<reference evidence="7" key="1">
    <citation type="journal article" date="2014" name="Int. J. Syst. Evol. Microbiol.">
        <title>Complete genome sequence of Corynebacterium casei LMG S-19264T (=DSM 44701T), isolated from a smear-ripened cheese.</title>
        <authorList>
            <consortium name="US DOE Joint Genome Institute (JGI-PGF)"/>
            <person name="Walter F."/>
            <person name="Albersmeier A."/>
            <person name="Kalinowski J."/>
            <person name="Ruckert C."/>
        </authorList>
    </citation>
    <scope>NUCLEOTIDE SEQUENCE</scope>
    <source>
        <strain evidence="7">JCM 3346</strain>
    </source>
</reference>
<evidence type="ECO:0000313" key="7">
    <source>
        <dbReference type="EMBL" id="GGR27545.1"/>
    </source>
</evidence>
<evidence type="ECO:0000256" key="2">
    <source>
        <dbReference type="ARBA" id="ARBA00023015"/>
    </source>
</evidence>
<dbReference type="SUPFAM" id="SSF88659">
    <property type="entry name" value="Sigma3 and sigma4 domains of RNA polymerase sigma factors"/>
    <property type="match status" value="1"/>
</dbReference>
<organism evidence="7 8">
    <name type="scientific">Agromyces mediolanus</name>
    <name type="common">Corynebacterium mediolanum</name>
    <dbReference type="NCBI Taxonomy" id="41986"/>
    <lineage>
        <taxon>Bacteria</taxon>
        <taxon>Bacillati</taxon>
        <taxon>Actinomycetota</taxon>
        <taxon>Actinomycetes</taxon>
        <taxon>Micrococcales</taxon>
        <taxon>Microbacteriaceae</taxon>
        <taxon>Agromyces</taxon>
    </lineage>
</organism>
<dbReference type="Gene3D" id="1.10.10.10">
    <property type="entry name" value="Winged helix-like DNA-binding domain superfamily/Winged helix DNA-binding domain"/>
    <property type="match status" value="1"/>
</dbReference>
<dbReference type="PANTHER" id="PTHR47756">
    <property type="entry name" value="BLL6612 PROTEIN-RELATED"/>
    <property type="match status" value="1"/>
</dbReference>
<keyword evidence="8" id="KW-1185">Reference proteome</keyword>
<dbReference type="InterPro" id="IPR013325">
    <property type="entry name" value="RNA_pol_sigma_r2"/>
</dbReference>
<comment type="similarity">
    <text evidence="1">Belongs to the sigma-70 factor family. ECF subfamily.</text>
</comment>
<dbReference type="GO" id="GO:0003677">
    <property type="term" value="F:DNA binding"/>
    <property type="evidence" value="ECO:0007669"/>
    <property type="project" value="InterPro"/>
</dbReference>
<evidence type="ECO:0000259" key="6">
    <source>
        <dbReference type="Pfam" id="PF20239"/>
    </source>
</evidence>
<dbReference type="GO" id="GO:0006352">
    <property type="term" value="P:DNA-templated transcription initiation"/>
    <property type="evidence" value="ECO:0007669"/>
    <property type="project" value="InterPro"/>
</dbReference>
<dbReference type="InterPro" id="IPR046531">
    <property type="entry name" value="DUF6596"/>
</dbReference>
<keyword evidence="2" id="KW-0805">Transcription regulation</keyword>
<sequence>MTTGADASPAHGGGASDLVLARIVRADAARITTALARSFGDLDLAEECVAGAIEHALREWRVRGVPDNPAGWIMTTARHDALDRVRRDARFRTKVALLADPTLAPVAGPADERLPLLFGCCHPALAPEAQLALALRAVLGLTTRQIARASGEPMPTVAQRISRAKRKISTSGIPLQVPPATELPARLDLVLAMVAVMYDAAHLRQDTDAAADRDLAEDAVWLAEVATGELPDQAEAHGLLALLRFHRAREPARARDGDLVTLDRQDRARWNGELIAEARASLDAAARLRRPGRWQLQAAIAACHADAASTAATDWPQILVLYDVLLAYDPSPVVRLNRAVTLGEVAGPRAALAELDRLESDLVASHRWHAVRGAFLRRDGQPAAAAAAEQRAAELTDNLAERRLLRARSAGSITPSDEG</sequence>
<dbReference type="SUPFAM" id="SSF88946">
    <property type="entry name" value="Sigma2 domain of RNA polymerase sigma factors"/>
    <property type="match status" value="1"/>
</dbReference>
<dbReference type="InterPro" id="IPR013324">
    <property type="entry name" value="RNA_pol_sigma_r3/r4-like"/>
</dbReference>
<name>A0A918CKA9_AGRME</name>
<dbReference type="Pfam" id="PF20239">
    <property type="entry name" value="DUF6596"/>
    <property type="match status" value="1"/>
</dbReference>
<evidence type="ECO:0000256" key="4">
    <source>
        <dbReference type="ARBA" id="ARBA00023163"/>
    </source>
</evidence>
<gene>
    <name evidence="7" type="primary">rpoE</name>
    <name evidence="7" type="ORF">GCM10010196_21450</name>
</gene>
<evidence type="ECO:0000256" key="1">
    <source>
        <dbReference type="ARBA" id="ARBA00010641"/>
    </source>
</evidence>